<name>A0A154PIT1_DUFNO</name>
<sequence>MLVILGFALYTLHFHYFGLKEIYNSILKPPKPRQPLQNLNFNTSSNESSPTCTIKPKRRVSFAEKKHVKEFCNSVEQGTVWDSTYEEHDLSNLKVPCTSNEEHCNVESVSTGNIEVANCCNEFIHISSETLDECLNFDKTVIYDNIGMEVTTVIPTVLKAHSDILITESDKTRIFHDNSMTTTAVVSSLNEIDTLPKVHTGQFESESDRTRVFQNNSMTTTAVVSSWNKMNMVQKIQSGRPTIFSNISMEMGETIPPLQNTSQMEISTMDTTGIKRAVLSESFKNRTCSTASSRDINVLAVPSPCSSESSDEENRVINNIENVKDDFTEKPIPNDIPDPINIEASMVLHDPLEQHTCASALNENNTEAASAPLNFAPSDSLCTITSDMNHGKCLQAQHSQDVVSHSRRTYTIKSLETDFSFTNSNKERSIIAETNNDIQDKDSCNDQFLIESNGVFFDKNVEELESIKPPSFICLDDLSNEDMPVNTNYDPEINKEAEVNSILDSVKRSEVPEYKKTPVLSKKNVLEEDVDKSRKCLNEGASLDNKLVASRFEFNDPTQFSEIQQLQLPQMDDTDTEVQALECFSLPIDDCKRIPVSDIINDPQHMNVQSISNPKNENMEHSALNANNVYEEISKPNIEDNHVCNDEVKSLSDQPQFFPLEQDVLIELDPFASLMKELRIRAQSDEIIWEVYHENIERKMFIIGFISCSLLIVVYLRDDCDLISDQYVKDIQIISRLTDDADVLISIVHRVILEKLSIKRLMDFYKNSETIPSMLDCVSKEVKLAMDFMFDLKRLESLNMMEISKDSVSFVSCTKKMDIVLRITVNIKPFENIESQDVSVHCLLGSVREEEIKKLITNIKKDHKFLRRFISDVRDYIYLMEESATMLRRRSLSKTNDTCGGLESMKLPVVRGELAKLLEHGEEKCID</sequence>
<keyword evidence="2" id="KW-1185">Reference proteome</keyword>
<evidence type="ECO:0000313" key="1">
    <source>
        <dbReference type="EMBL" id="KZC11759.1"/>
    </source>
</evidence>
<organism evidence="1 2">
    <name type="scientific">Dufourea novaeangliae</name>
    <name type="common">Sweat bee</name>
    <dbReference type="NCBI Taxonomy" id="178035"/>
    <lineage>
        <taxon>Eukaryota</taxon>
        <taxon>Metazoa</taxon>
        <taxon>Ecdysozoa</taxon>
        <taxon>Arthropoda</taxon>
        <taxon>Hexapoda</taxon>
        <taxon>Insecta</taxon>
        <taxon>Pterygota</taxon>
        <taxon>Neoptera</taxon>
        <taxon>Endopterygota</taxon>
        <taxon>Hymenoptera</taxon>
        <taxon>Apocrita</taxon>
        <taxon>Aculeata</taxon>
        <taxon>Apoidea</taxon>
        <taxon>Anthophila</taxon>
        <taxon>Halictidae</taxon>
        <taxon>Rophitinae</taxon>
        <taxon>Dufourea</taxon>
    </lineage>
</organism>
<dbReference type="AlphaFoldDB" id="A0A154PIT1"/>
<proteinExistence type="predicted"/>
<dbReference type="CDD" id="cd21853">
    <property type="entry name" value="KNL1_NTD"/>
    <property type="match status" value="1"/>
</dbReference>
<protein>
    <submittedName>
        <fullName evidence="1">Uncharacterized protein</fullName>
    </submittedName>
</protein>
<dbReference type="Proteomes" id="UP000076502">
    <property type="component" value="Unassembled WGS sequence"/>
</dbReference>
<dbReference type="STRING" id="178035.A0A154PIT1"/>
<evidence type="ECO:0000313" key="2">
    <source>
        <dbReference type="Proteomes" id="UP000076502"/>
    </source>
</evidence>
<reference evidence="1 2" key="1">
    <citation type="submission" date="2015-07" db="EMBL/GenBank/DDBJ databases">
        <title>The genome of Dufourea novaeangliae.</title>
        <authorList>
            <person name="Pan H."/>
            <person name="Kapheim K."/>
        </authorList>
    </citation>
    <scope>NUCLEOTIDE SEQUENCE [LARGE SCALE GENOMIC DNA]</scope>
    <source>
        <strain evidence="1">0120121106</strain>
        <tissue evidence="1">Whole body</tissue>
    </source>
</reference>
<accession>A0A154PIT1</accession>
<dbReference type="EMBL" id="KQ434931">
    <property type="protein sequence ID" value="KZC11759.1"/>
    <property type="molecule type" value="Genomic_DNA"/>
</dbReference>
<gene>
    <name evidence="1" type="ORF">WN55_03595</name>
</gene>